<evidence type="ECO:0000313" key="2">
    <source>
        <dbReference type="Proteomes" id="UP000824782"/>
    </source>
</evidence>
<evidence type="ECO:0000313" key="1">
    <source>
        <dbReference type="EMBL" id="KAG8556461.1"/>
    </source>
</evidence>
<protein>
    <submittedName>
        <fullName evidence="1">Uncharacterized protein</fullName>
    </submittedName>
</protein>
<comment type="caution">
    <text evidence="1">The sequence shown here is derived from an EMBL/GenBank/DDBJ whole genome shotgun (WGS) entry which is preliminary data.</text>
</comment>
<proteinExistence type="predicted"/>
<gene>
    <name evidence="1" type="ORF">GDO81_018084</name>
</gene>
<dbReference type="Proteomes" id="UP000824782">
    <property type="component" value="Unassembled WGS sequence"/>
</dbReference>
<keyword evidence="2" id="KW-1185">Reference proteome</keyword>
<dbReference type="EMBL" id="WNYA01000009">
    <property type="protein sequence ID" value="KAG8556461.1"/>
    <property type="molecule type" value="Genomic_DNA"/>
</dbReference>
<name>A0AAV7ABL9_ENGPU</name>
<reference evidence="1" key="1">
    <citation type="thesis" date="2020" institute="ProQuest LLC" country="789 East Eisenhower Parkway, Ann Arbor, MI, USA">
        <title>Comparative Genomics and Chromosome Evolution.</title>
        <authorList>
            <person name="Mudd A.B."/>
        </authorList>
    </citation>
    <scope>NUCLEOTIDE SEQUENCE</scope>
    <source>
        <strain evidence="1">237g6f4</strain>
        <tissue evidence="1">Blood</tissue>
    </source>
</reference>
<dbReference type="AlphaFoldDB" id="A0AAV7ABL9"/>
<sequence length="93" mass="10449">MCDFKTHITIDYQSSTGRDTSVLGHIYLPVRVAIPNPDCPTMIHCAVIHVDPAPHILHVSFRSSPYLFLLVLPEFTLLVPDACNDWLATQFQS</sequence>
<organism evidence="1 2">
    <name type="scientific">Engystomops pustulosus</name>
    <name type="common">Tungara frog</name>
    <name type="synonym">Physalaemus pustulosus</name>
    <dbReference type="NCBI Taxonomy" id="76066"/>
    <lineage>
        <taxon>Eukaryota</taxon>
        <taxon>Metazoa</taxon>
        <taxon>Chordata</taxon>
        <taxon>Craniata</taxon>
        <taxon>Vertebrata</taxon>
        <taxon>Euteleostomi</taxon>
        <taxon>Amphibia</taxon>
        <taxon>Batrachia</taxon>
        <taxon>Anura</taxon>
        <taxon>Neobatrachia</taxon>
        <taxon>Hyloidea</taxon>
        <taxon>Leptodactylidae</taxon>
        <taxon>Leiuperinae</taxon>
        <taxon>Engystomops</taxon>
    </lineage>
</organism>
<accession>A0AAV7ABL9</accession>